<gene>
    <name evidence="1" type="ORF">F2Q68_00009922</name>
</gene>
<organism evidence="1 2">
    <name type="scientific">Brassica cretica</name>
    <name type="common">Mustard</name>
    <dbReference type="NCBI Taxonomy" id="69181"/>
    <lineage>
        <taxon>Eukaryota</taxon>
        <taxon>Viridiplantae</taxon>
        <taxon>Streptophyta</taxon>
        <taxon>Embryophyta</taxon>
        <taxon>Tracheophyta</taxon>
        <taxon>Spermatophyta</taxon>
        <taxon>Magnoliopsida</taxon>
        <taxon>eudicotyledons</taxon>
        <taxon>Gunneridae</taxon>
        <taxon>Pentapetalae</taxon>
        <taxon>rosids</taxon>
        <taxon>malvids</taxon>
        <taxon>Brassicales</taxon>
        <taxon>Brassicaceae</taxon>
        <taxon>Brassiceae</taxon>
        <taxon>Brassica</taxon>
    </lineage>
</organism>
<dbReference type="EMBL" id="QGKW02000717">
    <property type="protein sequence ID" value="KAF2600879.1"/>
    <property type="molecule type" value="Genomic_DNA"/>
</dbReference>
<evidence type="ECO:0000313" key="2">
    <source>
        <dbReference type="Proteomes" id="UP000712281"/>
    </source>
</evidence>
<accession>A0A8S9L2P9</accession>
<reference evidence="1" key="1">
    <citation type="submission" date="2019-12" db="EMBL/GenBank/DDBJ databases">
        <title>Genome sequencing and annotation of Brassica cretica.</title>
        <authorList>
            <person name="Studholme D.J."/>
            <person name="Sarris P.F."/>
        </authorList>
    </citation>
    <scope>NUCLEOTIDE SEQUENCE</scope>
    <source>
        <strain evidence="1">PFS-001/15</strain>
        <tissue evidence="1">Leaf</tissue>
    </source>
</reference>
<evidence type="ECO:0000313" key="1">
    <source>
        <dbReference type="EMBL" id="KAF2600879.1"/>
    </source>
</evidence>
<name>A0A8S9L2P9_BRACR</name>
<proteinExistence type="predicted"/>
<protein>
    <submittedName>
        <fullName evidence="1">Uncharacterized protein</fullName>
    </submittedName>
</protein>
<sequence>MNHNTSEGKSEKNGCCFKDLRTSMTQWLAAQPLENTIYVKTVVAAAQLSDDPPKLFVGRLDNLISYPARKQGGISNPIAGEAPVLSFTRFSQTTATIPHKIRSTSRILIENDTGVLESTELVFES</sequence>
<comment type="caution">
    <text evidence="1">The sequence shown here is derived from an EMBL/GenBank/DDBJ whole genome shotgun (WGS) entry which is preliminary data.</text>
</comment>
<dbReference type="Proteomes" id="UP000712281">
    <property type="component" value="Unassembled WGS sequence"/>
</dbReference>
<dbReference type="AlphaFoldDB" id="A0A8S9L2P9"/>